<evidence type="ECO:0000313" key="3">
    <source>
        <dbReference type="Proteomes" id="UP000627446"/>
    </source>
</evidence>
<dbReference type="RefSeq" id="WP_186914261.1">
    <property type="nucleotide sequence ID" value="NZ_JACOFZ010000001.1"/>
</dbReference>
<evidence type="ECO:0000256" key="1">
    <source>
        <dbReference type="SAM" id="SignalP"/>
    </source>
</evidence>
<reference evidence="2" key="1">
    <citation type="submission" date="2020-08" db="EMBL/GenBank/DDBJ databases">
        <title>Novel species isolated from subtropical streams in China.</title>
        <authorList>
            <person name="Lu H."/>
        </authorList>
    </citation>
    <scope>NUCLEOTIDE SEQUENCE</scope>
    <source>
        <strain evidence="2">LX22W</strain>
    </source>
</reference>
<comment type="caution">
    <text evidence="2">The sequence shown here is derived from an EMBL/GenBank/DDBJ whole genome shotgun (WGS) entry which is preliminary data.</text>
</comment>
<keyword evidence="3" id="KW-1185">Reference proteome</keyword>
<name>A0A923HNU9_9BURK</name>
<evidence type="ECO:0000313" key="2">
    <source>
        <dbReference type="EMBL" id="MBC3881226.1"/>
    </source>
</evidence>
<dbReference type="Pfam" id="PF10670">
    <property type="entry name" value="DUF4198"/>
    <property type="match status" value="1"/>
</dbReference>
<dbReference type="Proteomes" id="UP000627446">
    <property type="component" value="Unassembled WGS sequence"/>
</dbReference>
<feature type="chain" id="PRO_5038057023" evidence="1">
    <location>
        <begin position="27"/>
        <end position="273"/>
    </location>
</feature>
<dbReference type="InterPro" id="IPR019613">
    <property type="entry name" value="DUF4198"/>
</dbReference>
<organism evidence="2 3">
    <name type="scientific">Undibacterium nitidum</name>
    <dbReference type="NCBI Taxonomy" id="2762298"/>
    <lineage>
        <taxon>Bacteria</taxon>
        <taxon>Pseudomonadati</taxon>
        <taxon>Pseudomonadota</taxon>
        <taxon>Betaproteobacteria</taxon>
        <taxon>Burkholderiales</taxon>
        <taxon>Oxalobacteraceae</taxon>
        <taxon>Undibacterium</taxon>
    </lineage>
</organism>
<gene>
    <name evidence="2" type="ORF">H8K36_07580</name>
</gene>
<sequence length="273" mass="29247">MKRLALTLAIAGTLTLASITPMTALADRPFILPGMTLNSGNAPLITFDAAVGENVFFFDHNTLSIDNLVITAADGSIVKPESVSPGKLRNSFDLRATLQGTYKVSIVNDFIIANYKENGAPKRWRGSVEAFAKEVPTNAEELQVLQSQGRIETFVTNGKPNATALTPSGKGLELAAISHPNDIVDGEPASFRLLVDGKPAAGIKVTVIAGGARYRQNLGEKTYTSDADGKITINWQGAGMYWLQARSSDNKVAVPAAKERRLSYIATLEVMPQ</sequence>
<dbReference type="AlphaFoldDB" id="A0A923HNU9"/>
<proteinExistence type="predicted"/>
<dbReference type="EMBL" id="JACOFZ010000001">
    <property type="protein sequence ID" value="MBC3881226.1"/>
    <property type="molecule type" value="Genomic_DNA"/>
</dbReference>
<accession>A0A923HNU9</accession>
<protein>
    <submittedName>
        <fullName evidence="2">DUF4198 domain-containing protein</fullName>
    </submittedName>
</protein>
<keyword evidence="1" id="KW-0732">Signal</keyword>
<feature type="signal peptide" evidence="1">
    <location>
        <begin position="1"/>
        <end position="26"/>
    </location>
</feature>